<feature type="transmembrane region" description="Helical" evidence="1">
    <location>
        <begin position="218"/>
        <end position="236"/>
    </location>
</feature>
<dbReference type="AlphaFoldDB" id="A0A4V3WUC2"/>
<feature type="transmembrane region" description="Helical" evidence="1">
    <location>
        <begin position="33"/>
        <end position="53"/>
    </location>
</feature>
<evidence type="ECO:0008006" key="4">
    <source>
        <dbReference type="Google" id="ProtNLM"/>
    </source>
</evidence>
<comment type="caution">
    <text evidence="2">The sequence shown here is derived from an EMBL/GenBank/DDBJ whole genome shotgun (WGS) entry which is preliminary data.</text>
</comment>
<evidence type="ECO:0000313" key="2">
    <source>
        <dbReference type="EMBL" id="THG35307.1"/>
    </source>
</evidence>
<keyword evidence="3" id="KW-1185">Reference proteome</keyword>
<gene>
    <name evidence="2" type="ORF">E6C70_04415</name>
</gene>
<keyword evidence="1" id="KW-0812">Transmembrane</keyword>
<sequence length="344" mass="35337">MSTMIRTASLALLSAITAEFLLGDQWLGGAAGAGQQVAQLVLFTAFYGSAAVLIREIARRSGRGWPSILMLALAFGVIEEGLVDQSLFNPDFAGRRLLDSGFVPALGIGGPWTVFVLTLHVVWSMGAPIAIAEALFPRHTASRAAVAPQVQAPWLRTGGIITAGILCALGAAAIWFVTTIAAGFQAAPAQLVVSLVIAVALVVAALRLPRRRPRATRPAWPAVLAGLAVSSAFLLVDHNAEGIGPWAMTAILLALLAAGATSAAILRLDVLGLAIGAVLSYGWVGLVSASAVGWGAVLEQSLIVLAVLAAVVVALVRRSRTPAIVEPGDSSLGDPSVVDVSRSA</sequence>
<feature type="transmembrane region" description="Helical" evidence="1">
    <location>
        <begin position="187"/>
        <end position="206"/>
    </location>
</feature>
<feature type="transmembrane region" description="Helical" evidence="1">
    <location>
        <begin position="300"/>
        <end position="316"/>
    </location>
</feature>
<feature type="transmembrane region" description="Helical" evidence="1">
    <location>
        <begin position="65"/>
        <end position="83"/>
    </location>
</feature>
<feature type="transmembrane region" description="Helical" evidence="1">
    <location>
        <begin position="157"/>
        <end position="181"/>
    </location>
</feature>
<name>A0A4V3WUC2_9MICO</name>
<keyword evidence="1" id="KW-0472">Membrane</keyword>
<evidence type="ECO:0000256" key="1">
    <source>
        <dbReference type="SAM" id="Phobius"/>
    </source>
</evidence>
<reference evidence="2 3" key="1">
    <citation type="submission" date="2019-04" db="EMBL/GenBank/DDBJ databases">
        <authorList>
            <person name="Jiang L."/>
        </authorList>
    </citation>
    <scope>NUCLEOTIDE SEQUENCE [LARGE SCALE GENOMIC DNA]</scope>
    <source>
        <strain evidence="2 3">YIM 131861</strain>
    </source>
</reference>
<dbReference type="RefSeq" id="WP_136422604.1">
    <property type="nucleotide sequence ID" value="NZ_OZ241748.1"/>
</dbReference>
<dbReference type="Proteomes" id="UP000307380">
    <property type="component" value="Unassembled WGS sequence"/>
</dbReference>
<keyword evidence="1" id="KW-1133">Transmembrane helix</keyword>
<accession>A0A4V3WUC2</accession>
<feature type="transmembrane region" description="Helical" evidence="1">
    <location>
        <begin position="273"/>
        <end position="294"/>
    </location>
</feature>
<feature type="transmembrane region" description="Helical" evidence="1">
    <location>
        <begin position="112"/>
        <end position="136"/>
    </location>
</feature>
<dbReference type="EMBL" id="SSSN01000003">
    <property type="protein sequence ID" value="THG35307.1"/>
    <property type="molecule type" value="Genomic_DNA"/>
</dbReference>
<proteinExistence type="predicted"/>
<feature type="transmembrane region" description="Helical" evidence="1">
    <location>
        <begin position="242"/>
        <end position="266"/>
    </location>
</feature>
<protein>
    <recommendedName>
        <fullName evidence="4">DUF998 domain-containing protein</fullName>
    </recommendedName>
</protein>
<organism evidence="2 3">
    <name type="scientific">Orlajensenia flava</name>
    <dbReference type="NCBI Taxonomy" id="2565934"/>
    <lineage>
        <taxon>Bacteria</taxon>
        <taxon>Bacillati</taxon>
        <taxon>Actinomycetota</taxon>
        <taxon>Actinomycetes</taxon>
        <taxon>Micrococcales</taxon>
        <taxon>Microbacteriaceae</taxon>
        <taxon>Orlajensenia</taxon>
    </lineage>
</organism>
<evidence type="ECO:0000313" key="3">
    <source>
        <dbReference type="Proteomes" id="UP000307380"/>
    </source>
</evidence>
<dbReference type="OrthoDB" id="8478704at2"/>